<organism evidence="1">
    <name type="scientific">Rhizophora mucronata</name>
    <name type="common">Asiatic mangrove</name>
    <dbReference type="NCBI Taxonomy" id="61149"/>
    <lineage>
        <taxon>Eukaryota</taxon>
        <taxon>Viridiplantae</taxon>
        <taxon>Streptophyta</taxon>
        <taxon>Embryophyta</taxon>
        <taxon>Tracheophyta</taxon>
        <taxon>Spermatophyta</taxon>
        <taxon>Magnoliopsida</taxon>
        <taxon>eudicotyledons</taxon>
        <taxon>Gunneridae</taxon>
        <taxon>Pentapetalae</taxon>
        <taxon>rosids</taxon>
        <taxon>fabids</taxon>
        <taxon>Malpighiales</taxon>
        <taxon>Rhizophoraceae</taxon>
        <taxon>Rhizophora</taxon>
    </lineage>
</organism>
<sequence length="35" mass="4304">MRFDFHFPCISRQPNRFRIKDLDLALFLFFSGRIV</sequence>
<dbReference type="AlphaFoldDB" id="A0A2P2P8U2"/>
<accession>A0A2P2P8U2</accession>
<reference evidence="1" key="1">
    <citation type="submission" date="2018-02" db="EMBL/GenBank/DDBJ databases">
        <title>Rhizophora mucronata_Transcriptome.</title>
        <authorList>
            <person name="Meera S.P."/>
            <person name="Sreeshan A."/>
            <person name="Augustine A."/>
        </authorList>
    </citation>
    <scope>NUCLEOTIDE SEQUENCE</scope>
    <source>
        <tissue evidence="1">Leaf</tissue>
    </source>
</reference>
<protein>
    <submittedName>
        <fullName evidence="1">Uncharacterized protein</fullName>
    </submittedName>
</protein>
<proteinExistence type="predicted"/>
<name>A0A2P2P8U2_RHIMU</name>
<evidence type="ECO:0000313" key="1">
    <source>
        <dbReference type="EMBL" id="MBX51083.1"/>
    </source>
</evidence>
<dbReference type="EMBL" id="GGEC01070599">
    <property type="protein sequence ID" value="MBX51083.1"/>
    <property type="molecule type" value="Transcribed_RNA"/>
</dbReference>